<accession>A0AAD5TJ18</accession>
<sequence>MDQRKSVRDNLIQSVGFCPKDALGWLYAARGYYKTHDYHSVIECVAPALRNDRTKREAQHLLAFSFLHTGQLEAAAGAFFKSISNGNDTDWQPLVELLMDNHAVKLT</sequence>
<evidence type="ECO:0000313" key="2">
    <source>
        <dbReference type="Proteomes" id="UP001212152"/>
    </source>
</evidence>
<protein>
    <submittedName>
        <fullName evidence="1">Uncharacterized protein</fullName>
    </submittedName>
</protein>
<reference evidence="1" key="1">
    <citation type="submission" date="2020-05" db="EMBL/GenBank/DDBJ databases">
        <title>Phylogenomic resolution of chytrid fungi.</title>
        <authorList>
            <person name="Stajich J.E."/>
            <person name="Amses K."/>
            <person name="Simmons R."/>
            <person name="Seto K."/>
            <person name="Myers J."/>
            <person name="Bonds A."/>
            <person name="Quandt C.A."/>
            <person name="Barry K."/>
            <person name="Liu P."/>
            <person name="Grigoriev I."/>
            <person name="Longcore J.E."/>
            <person name="James T.Y."/>
        </authorList>
    </citation>
    <scope>NUCLEOTIDE SEQUENCE</scope>
    <source>
        <strain evidence="1">JEL0379</strain>
    </source>
</reference>
<dbReference type="InterPro" id="IPR011990">
    <property type="entry name" value="TPR-like_helical_dom_sf"/>
</dbReference>
<dbReference type="SUPFAM" id="SSF48452">
    <property type="entry name" value="TPR-like"/>
    <property type="match status" value="1"/>
</dbReference>
<name>A0AAD5TJ18_9FUNG</name>
<dbReference type="Proteomes" id="UP001212152">
    <property type="component" value="Unassembled WGS sequence"/>
</dbReference>
<dbReference type="AlphaFoldDB" id="A0AAD5TJ18"/>
<proteinExistence type="predicted"/>
<comment type="caution">
    <text evidence="1">The sequence shown here is derived from an EMBL/GenBank/DDBJ whole genome shotgun (WGS) entry which is preliminary data.</text>
</comment>
<gene>
    <name evidence="1" type="ORF">HDU87_005572</name>
</gene>
<dbReference type="Gene3D" id="1.25.40.10">
    <property type="entry name" value="Tetratricopeptide repeat domain"/>
    <property type="match status" value="1"/>
</dbReference>
<organism evidence="1 2">
    <name type="scientific">Geranomyces variabilis</name>
    <dbReference type="NCBI Taxonomy" id="109894"/>
    <lineage>
        <taxon>Eukaryota</taxon>
        <taxon>Fungi</taxon>
        <taxon>Fungi incertae sedis</taxon>
        <taxon>Chytridiomycota</taxon>
        <taxon>Chytridiomycota incertae sedis</taxon>
        <taxon>Chytridiomycetes</taxon>
        <taxon>Spizellomycetales</taxon>
        <taxon>Powellomycetaceae</taxon>
        <taxon>Geranomyces</taxon>
    </lineage>
</organism>
<keyword evidence="2" id="KW-1185">Reference proteome</keyword>
<dbReference type="EMBL" id="JADGJQ010000045">
    <property type="protein sequence ID" value="KAJ3176055.1"/>
    <property type="molecule type" value="Genomic_DNA"/>
</dbReference>
<evidence type="ECO:0000313" key="1">
    <source>
        <dbReference type="EMBL" id="KAJ3176055.1"/>
    </source>
</evidence>